<dbReference type="Pfam" id="PF00005">
    <property type="entry name" value="ABC_tran"/>
    <property type="match status" value="1"/>
</dbReference>
<dbReference type="InterPro" id="IPR017871">
    <property type="entry name" value="ABC_transporter-like_CS"/>
</dbReference>
<dbReference type="GO" id="GO:0046677">
    <property type="term" value="P:response to antibiotic"/>
    <property type="evidence" value="ECO:0007669"/>
    <property type="project" value="UniProtKB-KW"/>
</dbReference>
<dbReference type="GO" id="GO:0005886">
    <property type="term" value="C:plasma membrane"/>
    <property type="evidence" value="ECO:0007669"/>
    <property type="project" value="UniProtKB-SubCell"/>
</dbReference>
<protein>
    <submittedName>
        <fullName evidence="7">ABC transporter ATP-binding protein</fullName>
    </submittedName>
</protein>
<dbReference type="InterPro" id="IPR003593">
    <property type="entry name" value="AAA+_ATPase"/>
</dbReference>
<feature type="domain" description="ABC transporter" evidence="6">
    <location>
        <begin position="10"/>
        <end position="233"/>
    </location>
</feature>
<dbReference type="AlphaFoldDB" id="A0A7Y6IF91"/>
<dbReference type="PANTHER" id="PTHR42711:SF17">
    <property type="entry name" value="ABC TRANSPORTER ATP-BINDING PROTEIN"/>
    <property type="match status" value="1"/>
</dbReference>
<evidence type="ECO:0000256" key="4">
    <source>
        <dbReference type="ARBA" id="ARBA00022840"/>
    </source>
</evidence>
<keyword evidence="2" id="KW-0813">Transport</keyword>
<evidence type="ECO:0000256" key="1">
    <source>
        <dbReference type="ARBA" id="ARBA00004202"/>
    </source>
</evidence>
<reference evidence="7 8" key="1">
    <citation type="submission" date="2020-06" db="EMBL/GenBank/DDBJ databases">
        <title>Nonomuraea sp. SMC257, a novel actinomycete isolated from soil.</title>
        <authorList>
            <person name="Chanama M."/>
        </authorList>
    </citation>
    <scope>NUCLEOTIDE SEQUENCE [LARGE SCALE GENOMIC DNA]</scope>
    <source>
        <strain evidence="7 8">SMC257</strain>
    </source>
</reference>
<comment type="caution">
    <text evidence="7">The sequence shown here is derived from an EMBL/GenBank/DDBJ whole genome shotgun (WGS) entry which is preliminary data.</text>
</comment>
<dbReference type="CDD" id="cd03230">
    <property type="entry name" value="ABC_DR_subfamily_A"/>
    <property type="match status" value="1"/>
</dbReference>
<comment type="subcellular location">
    <subcellularLocation>
        <location evidence="1">Cell membrane</location>
        <topology evidence="1">Peripheral membrane protein</topology>
    </subcellularLocation>
</comment>
<keyword evidence="3" id="KW-0547">Nucleotide-binding</keyword>
<keyword evidence="5" id="KW-0046">Antibiotic resistance</keyword>
<accession>A0A7Y6IF91</accession>
<dbReference type="SMART" id="SM00382">
    <property type="entry name" value="AAA"/>
    <property type="match status" value="1"/>
</dbReference>
<evidence type="ECO:0000256" key="3">
    <source>
        <dbReference type="ARBA" id="ARBA00022741"/>
    </source>
</evidence>
<organism evidence="7 8">
    <name type="scientific">Nonomuraea montanisoli</name>
    <dbReference type="NCBI Taxonomy" id="2741721"/>
    <lineage>
        <taxon>Bacteria</taxon>
        <taxon>Bacillati</taxon>
        <taxon>Actinomycetota</taxon>
        <taxon>Actinomycetes</taxon>
        <taxon>Streptosporangiales</taxon>
        <taxon>Streptosporangiaceae</taxon>
        <taxon>Nonomuraea</taxon>
    </lineage>
</organism>
<evidence type="ECO:0000256" key="2">
    <source>
        <dbReference type="ARBA" id="ARBA00022448"/>
    </source>
</evidence>
<dbReference type="EMBL" id="JABWGN010000019">
    <property type="protein sequence ID" value="NUW37199.1"/>
    <property type="molecule type" value="Genomic_DNA"/>
</dbReference>
<dbReference type="InterPro" id="IPR027417">
    <property type="entry name" value="P-loop_NTPase"/>
</dbReference>
<dbReference type="GO" id="GO:0005524">
    <property type="term" value="F:ATP binding"/>
    <property type="evidence" value="ECO:0007669"/>
    <property type="project" value="UniProtKB-KW"/>
</dbReference>
<keyword evidence="8" id="KW-1185">Reference proteome</keyword>
<dbReference type="InterPro" id="IPR050763">
    <property type="entry name" value="ABC_transporter_ATP-binding"/>
</dbReference>
<dbReference type="Proteomes" id="UP000586042">
    <property type="component" value="Unassembled WGS sequence"/>
</dbReference>
<dbReference type="Gene3D" id="3.40.50.300">
    <property type="entry name" value="P-loop containing nucleotide triphosphate hydrolases"/>
    <property type="match status" value="1"/>
</dbReference>
<evidence type="ECO:0000313" key="8">
    <source>
        <dbReference type="Proteomes" id="UP000586042"/>
    </source>
</evidence>
<dbReference type="RefSeq" id="WP_175594647.1">
    <property type="nucleotide sequence ID" value="NZ_JABWGN010000019.1"/>
</dbReference>
<evidence type="ECO:0000313" key="7">
    <source>
        <dbReference type="EMBL" id="NUW37199.1"/>
    </source>
</evidence>
<evidence type="ECO:0000259" key="6">
    <source>
        <dbReference type="PROSITE" id="PS50893"/>
    </source>
</evidence>
<dbReference type="InterPro" id="IPR003439">
    <property type="entry name" value="ABC_transporter-like_ATP-bd"/>
</dbReference>
<evidence type="ECO:0000256" key="5">
    <source>
        <dbReference type="ARBA" id="ARBA00023251"/>
    </source>
</evidence>
<keyword evidence="4 7" id="KW-0067">ATP-binding</keyword>
<dbReference type="SUPFAM" id="SSF52540">
    <property type="entry name" value="P-loop containing nucleoside triphosphate hydrolases"/>
    <property type="match status" value="1"/>
</dbReference>
<proteinExistence type="predicted"/>
<name>A0A7Y6IF91_9ACTN</name>
<dbReference type="PANTHER" id="PTHR42711">
    <property type="entry name" value="ABC TRANSPORTER ATP-BINDING PROTEIN"/>
    <property type="match status" value="1"/>
</dbReference>
<dbReference type="GO" id="GO:0016887">
    <property type="term" value="F:ATP hydrolysis activity"/>
    <property type="evidence" value="ECO:0007669"/>
    <property type="project" value="InterPro"/>
</dbReference>
<sequence>METIPSSPALALTGVAKHFGDVRAVDGLSLTAAAGGAIALLGPNGAGKSTTVSLLLGLARPTAGTVRVLGGTPEQAVAQGRVGAMLQQGELMPELTIGELVGFVRGLYPRPLPLSEILDLADLGSLVKRRAKGLSGGQAQRVRFALAVAGAPDLLVLDEPTAAMDVESRRRFWDGMRAYAAGGRTVLFATHYLEEADQNADRVLVIARGRLAADGTPAEIKATAGGRLVTFRLGDQPAAGLDALPGVTSVEIRDGVARLRTDDAALTTAALYRGTTLEVHDLEVSGGHLEDAFLALTRES</sequence>
<dbReference type="PROSITE" id="PS50893">
    <property type="entry name" value="ABC_TRANSPORTER_2"/>
    <property type="match status" value="1"/>
</dbReference>
<dbReference type="PROSITE" id="PS00211">
    <property type="entry name" value="ABC_TRANSPORTER_1"/>
    <property type="match status" value="1"/>
</dbReference>
<gene>
    <name evidence="7" type="ORF">HTZ77_38215</name>
</gene>